<dbReference type="OMA" id="NHITAFM"/>
<dbReference type="Proteomes" id="UP000025227">
    <property type="component" value="Unplaced"/>
</dbReference>
<feature type="chain" id="PRO_5029636055" evidence="2">
    <location>
        <begin position="21"/>
        <end position="321"/>
    </location>
</feature>
<feature type="transmembrane region" description="Helical" evidence="1">
    <location>
        <begin position="183"/>
        <end position="200"/>
    </location>
</feature>
<keyword evidence="3" id="KW-1185">Reference proteome</keyword>
<feature type="transmembrane region" description="Helical" evidence="1">
    <location>
        <begin position="36"/>
        <end position="55"/>
    </location>
</feature>
<evidence type="ECO:0000256" key="2">
    <source>
        <dbReference type="SAM" id="SignalP"/>
    </source>
</evidence>
<feature type="transmembrane region" description="Helical" evidence="1">
    <location>
        <begin position="67"/>
        <end position="84"/>
    </location>
</feature>
<dbReference type="WBParaSite" id="HCON_00165210-00001">
    <property type="protein sequence ID" value="HCON_00165210-00001"/>
    <property type="gene ID" value="HCON_00165210"/>
</dbReference>
<keyword evidence="1" id="KW-0812">Transmembrane</keyword>
<dbReference type="OrthoDB" id="5792484at2759"/>
<sequence>MLWLFVHAAICVSFLASALSTWFPKKLPALSRASFVGHLLLGICLFLAPGYFLGITVQGNFNTLHSFLQAYCAPFHLALAYFLLSPGGFPQEKPFVFGQAFCALLSLLTRLLTAWHLTEKSTRGLLISDKFILCAFLTEGSWLLCECIKLFTYQKTNQDEIDAMCKRTTLWLEGKGSFYLENAFYIDAAVSLMMAFTHFAFPQHILKIVITSEYALDSHHILWCRMFGCLSLLAALCSLSARYLPPHVQTHYLASRLLAQVMIFLLNVFGHWYLGIFSPNHISGFMISGFYMSFLFSAFYRASSQYKNLPLITIRQKAKAT</sequence>
<reference evidence="4" key="1">
    <citation type="submission" date="2020-12" db="UniProtKB">
        <authorList>
            <consortium name="WormBaseParasite"/>
        </authorList>
    </citation>
    <scope>IDENTIFICATION</scope>
    <source>
        <strain evidence="4">MHco3</strain>
    </source>
</reference>
<evidence type="ECO:0000313" key="4">
    <source>
        <dbReference type="WBParaSite" id="HCON_00165210-00001"/>
    </source>
</evidence>
<feature type="transmembrane region" description="Helical" evidence="1">
    <location>
        <begin position="282"/>
        <end position="300"/>
    </location>
</feature>
<organism evidence="3 4">
    <name type="scientific">Haemonchus contortus</name>
    <name type="common">Barber pole worm</name>
    <dbReference type="NCBI Taxonomy" id="6289"/>
    <lineage>
        <taxon>Eukaryota</taxon>
        <taxon>Metazoa</taxon>
        <taxon>Ecdysozoa</taxon>
        <taxon>Nematoda</taxon>
        <taxon>Chromadorea</taxon>
        <taxon>Rhabditida</taxon>
        <taxon>Rhabditina</taxon>
        <taxon>Rhabditomorpha</taxon>
        <taxon>Strongyloidea</taxon>
        <taxon>Trichostrongylidae</taxon>
        <taxon>Haemonchus</taxon>
    </lineage>
</organism>
<keyword evidence="1" id="KW-1133">Transmembrane helix</keyword>
<evidence type="ECO:0000256" key="1">
    <source>
        <dbReference type="SAM" id="Phobius"/>
    </source>
</evidence>
<feature type="transmembrane region" description="Helical" evidence="1">
    <location>
        <begin position="96"/>
        <end position="117"/>
    </location>
</feature>
<accession>A0A7I5EDK0</accession>
<name>A0A7I5EDK0_HAECO</name>
<feature type="transmembrane region" description="Helical" evidence="1">
    <location>
        <begin position="257"/>
        <end position="276"/>
    </location>
</feature>
<protein>
    <submittedName>
        <fullName evidence="4">Transmembrane protein 147</fullName>
    </submittedName>
</protein>
<proteinExistence type="predicted"/>
<dbReference type="AlphaFoldDB" id="A0A7I5EDK0"/>
<keyword evidence="2" id="KW-0732">Signal</keyword>
<feature type="signal peptide" evidence="2">
    <location>
        <begin position="1"/>
        <end position="20"/>
    </location>
</feature>
<feature type="transmembrane region" description="Helical" evidence="1">
    <location>
        <begin position="220"/>
        <end position="245"/>
    </location>
</feature>
<keyword evidence="1" id="KW-0472">Membrane</keyword>
<evidence type="ECO:0000313" key="3">
    <source>
        <dbReference type="Proteomes" id="UP000025227"/>
    </source>
</evidence>